<dbReference type="InterPro" id="IPR050739">
    <property type="entry name" value="MFP"/>
</dbReference>
<proteinExistence type="predicted"/>
<sequence>MSNQQLFRTEALSANQNSSLGEITLIRPTSFSIMTTSGVIVAALLIGFFIFATYTKHSTVEGQIVPISGLVKVYPFLAGILLKKHVVEGQKVRKGDVLFVLSSDRQSGMQGNIQASISANVAERRQSFEEELAKTRMVQQDERDALTKKIASLESELSGLGGQIDSQKSRVKLAEESVTRYLFSFVRSSSSS</sequence>
<dbReference type="Gene3D" id="2.40.50.100">
    <property type="match status" value="1"/>
</dbReference>
<reference evidence="2 3" key="1">
    <citation type="submission" date="2019-12" db="EMBL/GenBank/DDBJ databases">
        <authorList>
            <person name="Li C."/>
            <person name="Zhao J."/>
        </authorList>
    </citation>
    <scope>NUCLEOTIDE SEQUENCE [LARGE SCALE GENOMIC DNA]</scope>
    <source>
        <strain evidence="2 3">NEAU-DD11</strain>
    </source>
</reference>
<evidence type="ECO:0000313" key="3">
    <source>
        <dbReference type="Proteomes" id="UP000443353"/>
    </source>
</evidence>
<dbReference type="Gene3D" id="1.10.287.470">
    <property type="entry name" value="Helix hairpin bin"/>
    <property type="match status" value="1"/>
</dbReference>
<evidence type="ECO:0000313" key="2">
    <source>
        <dbReference type="EMBL" id="MVW60043.1"/>
    </source>
</evidence>
<keyword evidence="1" id="KW-0472">Membrane</keyword>
<keyword evidence="1" id="KW-1133">Transmembrane helix</keyword>
<accession>A0A7X3FY34</accession>
<keyword evidence="1" id="KW-0812">Transmembrane</keyword>
<comment type="caution">
    <text evidence="2">The sequence shown here is derived from an EMBL/GenBank/DDBJ whole genome shotgun (WGS) entry which is preliminary data.</text>
</comment>
<feature type="transmembrane region" description="Helical" evidence="1">
    <location>
        <begin position="31"/>
        <end position="52"/>
    </location>
</feature>
<evidence type="ECO:0000256" key="1">
    <source>
        <dbReference type="SAM" id="Phobius"/>
    </source>
</evidence>
<dbReference type="SUPFAM" id="SSF111369">
    <property type="entry name" value="HlyD-like secretion proteins"/>
    <property type="match status" value="1"/>
</dbReference>
<dbReference type="RefSeq" id="WP_156650905.1">
    <property type="nucleotide sequence ID" value="NZ_WSES01000002.1"/>
</dbReference>
<gene>
    <name evidence="2" type="ORF">GPY61_08860</name>
</gene>
<dbReference type="Proteomes" id="UP000443353">
    <property type="component" value="Unassembled WGS sequence"/>
</dbReference>
<evidence type="ECO:0008006" key="4">
    <source>
        <dbReference type="Google" id="ProtNLM"/>
    </source>
</evidence>
<dbReference type="EMBL" id="WSES01000002">
    <property type="protein sequence ID" value="MVW60043.1"/>
    <property type="molecule type" value="Genomic_DNA"/>
</dbReference>
<keyword evidence="3" id="KW-1185">Reference proteome</keyword>
<organism evidence="2 3">
    <name type="scientific">Massilia cellulosiltytica</name>
    <dbReference type="NCBI Taxonomy" id="2683234"/>
    <lineage>
        <taxon>Bacteria</taxon>
        <taxon>Pseudomonadati</taxon>
        <taxon>Pseudomonadota</taxon>
        <taxon>Betaproteobacteria</taxon>
        <taxon>Burkholderiales</taxon>
        <taxon>Oxalobacteraceae</taxon>
        <taxon>Telluria group</taxon>
        <taxon>Massilia</taxon>
    </lineage>
</organism>
<feature type="transmembrane region" description="Helical" evidence="1">
    <location>
        <begin position="64"/>
        <end position="82"/>
    </location>
</feature>
<name>A0A7X3FY34_9BURK</name>
<dbReference type="PANTHER" id="PTHR30386">
    <property type="entry name" value="MEMBRANE FUSION SUBUNIT OF EMRAB-TOLC MULTIDRUG EFFLUX PUMP"/>
    <property type="match status" value="1"/>
</dbReference>
<protein>
    <recommendedName>
        <fullName evidence="4">Biotin/lipoyl-binding protein</fullName>
    </recommendedName>
</protein>
<dbReference type="PANTHER" id="PTHR30386:SF28">
    <property type="entry name" value="EXPORTED PROTEIN"/>
    <property type="match status" value="1"/>
</dbReference>
<dbReference type="AlphaFoldDB" id="A0A7X3FY34"/>